<feature type="compositionally biased region" description="Basic and acidic residues" evidence="6">
    <location>
        <begin position="447"/>
        <end position="456"/>
    </location>
</feature>
<feature type="compositionally biased region" description="Basic residues" evidence="6">
    <location>
        <begin position="338"/>
        <end position="347"/>
    </location>
</feature>
<comment type="caution">
    <text evidence="8">The sequence shown here is derived from an EMBL/GenBank/DDBJ whole genome shotgun (WGS) entry which is preliminary data.</text>
</comment>
<feature type="region of interest" description="Disordered" evidence="6">
    <location>
        <begin position="333"/>
        <end position="362"/>
    </location>
</feature>
<name>A0ABQ6N7J1_9STRA</name>
<reference evidence="8 9" key="1">
    <citation type="journal article" date="2023" name="Commun. Biol.">
        <title>Genome analysis of Parmales, the sister group of diatoms, reveals the evolutionary specialization of diatoms from phago-mixotrophs to photoautotrophs.</title>
        <authorList>
            <person name="Ban H."/>
            <person name="Sato S."/>
            <person name="Yoshikawa S."/>
            <person name="Yamada K."/>
            <person name="Nakamura Y."/>
            <person name="Ichinomiya M."/>
            <person name="Sato N."/>
            <person name="Blanc-Mathieu R."/>
            <person name="Endo H."/>
            <person name="Kuwata A."/>
            <person name="Ogata H."/>
        </authorList>
    </citation>
    <scope>NUCLEOTIDE SEQUENCE [LARGE SCALE GENOMIC DNA]</scope>
</reference>
<dbReference type="Pfam" id="PF13087">
    <property type="entry name" value="AAA_12"/>
    <property type="match status" value="1"/>
</dbReference>
<gene>
    <name evidence="8" type="ORF">TeGR_g7191</name>
</gene>
<feature type="domain" description="R3H" evidence="7">
    <location>
        <begin position="364"/>
        <end position="429"/>
    </location>
</feature>
<dbReference type="InterPro" id="IPR041679">
    <property type="entry name" value="DNA2/NAM7-like_C"/>
</dbReference>
<feature type="compositionally biased region" description="Basic and acidic residues" evidence="6">
    <location>
        <begin position="522"/>
        <end position="532"/>
    </location>
</feature>
<dbReference type="SMART" id="SM00393">
    <property type="entry name" value="R3H"/>
    <property type="match status" value="1"/>
</dbReference>
<accession>A0ABQ6N7J1</accession>
<dbReference type="Proteomes" id="UP001165060">
    <property type="component" value="Unassembled WGS sequence"/>
</dbReference>
<feature type="compositionally biased region" description="Pro residues" evidence="6">
    <location>
        <begin position="348"/>
        <end position="359"/>
    </location>
</feature>
<comment type="similarity">
    <text evidence="1">Belongs to the DNA2/NAM7 helicase family.</text>
</comment>
<keyword evidence="5" id="KW-0067">ATP-binding</keyword>
<dbReference type="EMBL" id="BRYB01001021">
    <property type="protein sequence ID" value="GMI41720.1"/>
    <property type="molecule type" value="Genomic_DNA"/>
</dbReference>
<keyword evidence="2" id="KW-0547">Nucleotide-binding</keyword>
<evidence type="ECO:0000256" key="3">
    <source>
        <dbReference type="ARBA" id="ARBA00022801"/>
    </source>
</evidence>
<protein>
    <recommendedName>
        <fullName evidence="7">R3H domain-containing protein</fullName>
    </recommendedName>
</protein>
<sequence>EIRQREDAIVSSIISSASIVLTTTVGASSRLLRGAEFDLCVIDEAAQALEAACWIPALKARRLVLAGDHLQLPPTVKSDKAASLGLSTTMFDRAMSLYGSSCSRMLTTQYRMHRLISGWSSAALYGSKLVPAPSVEARLVSGLPTATPEAAGVPTLALVDTAGCDLEEATNAAGSRLNEGECLLVQAHVATLVEAGVPPEDIGVITPYSGQVEALRTLLLDTYPKLEIRTVDGFQGGEKEAIVLSLVRSNEKMQVGFLKERRRLNVAVTRAKRHCCVICDSDTVGSDEFLRGLVDWFEEHGEVHSAMEFLGGAGATQGGGGFNADAVLAAAAADAAPKKKKEKKKPPAPKPPKPPPGPPTAEELEANNEILAAIDDFNETAAPGSEHRFGSDLGPRERFLVHEMCEQLGLLHRSEGEGARRVIVIGKATSAIPVPSKKKNKKKKKPAPKEDVVKKHEELDDDAFLDAMVNEAQTSHGRKVEGSGKTYHTIVNGILNARVVPPSQKRNEAQSGALANKIAAAKADRGKKEKDDKKKKKK</sequence>
<evidence type="ECO:0000256" key="5">
    <source>
        <dbReference type="ARBA" id="ARBA00022840"/>
    </source>
</evidence>
<evidence type="ECO:0000313" key="8">
    <source>
        <dbReference type="EMBL" id="GMI41720.1"/>
    </source>
</evidence>
<dbReference type="InterPro" id="IPR027417">
    <property type="entry name" value="P-loop_NTPase"/>
</dbReference>
<dbReference type="InterPro" id="IPR041677">
    <property type="entry name" value="DNA2/NAM7_AAA_11"/>
</dbReference>
<dbReference type="Gene3D" id="3.40.50.300">
    <property type="entry name" value="P-loop containing nucleotide triphosphate hydrolases"/>
    <property type="match status" value="2"/>
</dbReference>
<dbReference type="Pfam" id="PF13086">
    <property type="entry name" value="AAA_11"/>
    <property type="match status" value="1"/>
</dbReference>
<dbReference type="InterPro" id="IPR050534">
    <property type="entry name" value="Coronavir_polyprotein_1ab"/>
</dbReference>
<dbReference type="PROSITE" id="PS51061">
    <property type="entry name" value="R3H"/>
    <property type="match status" value="1"/>
</dbReference>
<dbReference type="InterPro" id="IPR001374">
    <property type="entry name" value="R3H_dom"/>
</dbReference>
<feature type="non-terminal residue" evidence="8">
    <location>
        <position position="1"/>
    </location>
</feature>
<evidence type="ECO:0000256" key="6">
    <source>
        <dbReference type="SAM" id="MobiDB-lite"/>
    </source>
</evidence>
<evidence type="ECO:0000313" key="9">
    <source>
        <dbReference type="Proteomes" id="UP001165060"/>
    </source>
</evidence>
<feature type="compositionally biased region" description="Basic residues" evidence="6">
    <location>
        <begin position="436"/>
        <end position="446"/>
    </location>
</feature>
<dbReference type="SUPFAM" id="SSF52540">
    <property type="entry name" value="P-loop containing nucleoside triphosphate hydrolases"/>
    <property type="match status" value="1"/>
</dbReference>
<evidence type="ECO:0000256" key="2">
    <source>
        <dbReference type="ARBA" id="ARBA00022741"/>
    </source>
</evidence>
<dbReference type="Pfam" id="PF01424">
    <property type="entry name" value="R3H"/>
    <property type="match status" value="1"/>
</dbReference>
<evidence type="ECO:0000259" key="7">
    <source>
        <dbReference type="PROSITE" id="PS51061"/>
    </source>
</evidence>
<dbReference type="PANTHER" id="PTHR43788">
    <property type="entry name" value="DNA2/NAM7 HELICASE FAMILY MEMBER"/>
    <property type="match status" value="1"/>
</dbReference>
<keyword evidence="3" id="KW-0378">Hydrolase</keyword>
<proteinExistence type="inferred from homology"/>
<dbReference type="CDD" id="cd18808">
    <property type="entry name" value="SF1_C_Upf1"/>
    <property type="match status" value="1"/>
</dbReference>
<keyword evidence="4" id="KW-0347">Helicase</keyword>
<feature type="region of interest" description="Disordered" evidence="6">
    <location>
        <begin position="434"/>
        <end position="456"/>
    </location>
</feature>
<feature type="region of interest" description="Disordered" evidence="6">
    <location>
        <begin position="498"/>
        <end position="538"/>
    </location>
</feature>
<evidence type="ECO:0000256" key="4">
    <source>
        <dbReference type="ARBA" id="ARBA00022806"/>
    </source>
</evidence>
<dbReference type="Gene3D" id="3.30.1370.50">
    <property type="entry name" value="R3H-like domain"/>
    <property type="match status" value="1"/>
</dbReference>
<keyword evidence="9" id="KW-1185">Reference proteome</keyword>
<dbReference type="InterPro" id="IPR036867">
    <property type="entry name" value="R3H_dom_sf"/>
</dbReference>
<dbReference type="InterPro" id="IPR047187">
    <property type="entry name" value="SF1_C_Upf1"/>
</dbReference>
<dbReference type="SUPFAM" id="SSF82708">
    <property type="entry name" value="R3H domain"/>
    <property type="match status" value="1"/>
</dbReference>
<evidence type="ECO:0000256" key="1">
    <source>
        <dbReference type="ARBA" id="ARBA00007913"/>
    </source>
</evidence>
<organism evidence="8 9">
    <name type="scientific">Tetraparma gracilis</name>
    <dbReference type="NCBI Taxonomy" id="2962635"/>
    <lineage>
        <taxon>Eukaryota</taxon>
        <taxon>Sar</taxon>
        <taxon>Stramenopiles</taxon>
        <taxon>Ochrophyta</taxon>
        <taxon>Bolidophyceae</taxon>
        <taxon>Parmales</taxon>
        <taxon>Triparmaceae</taxon>
        <taxon>Tetraparma</taxon>
    </lineage>
</organism>
<dbReference type="PANTHER" id="PTHR43788:SF8">
    <property type="entry name" value="DNA-BINDING PROTEIN SMUBP-2"/>
    <property type="match status" value="1"/>
</dbReference>